<dbReference type="PANTHER" id="PTHR24345">
    <property type="entry name" value="SERINE/THREONINE-PROTEIN KINASE PLK"/>
    <property type="match status" value="1"/>
</dbReference>
<evidence type="ECO:0000313" key="6">
    <source>
        <dbReference type="Proteomes" id="UP000253141"/>
    </source>
</evidence>
<dbReference type="InterPro" id="IPR000719">
    <property type="entry name" value="Prot_kinase_dom"/>
</dbReference>
<dbReference type="SMART" id="SM00220">
    <property type="entry name" value="S_TKc"/>
    <property type="match status" value="1"/>
</dbReference>
<dbReference type="Proteomes" id="UP000253141">
    <property type="component" value="Unassembled WGS sequence"/>
</dbReference>
<feature type="binding site" evidence="3">
    <location>
        <position position="51"/>
    </location>
    <ligand>
        <name>ATP</name>
        <dbReference type="ChEBI" id="CHEBI:30616"/>
    </ligand>
</feature>
<evidence type="ECO:0000259" key="4">
    <source>
        <dbReference type="PROSITE" id="PS50011"/>
    </source>
</evidence>
<evidence type="ECO:0000256" key="3">
    <source>
        <dbReference type="PROSITE-ProRule" id="PRU10141"/>
    </source>
</evidence>
<keyword evidence="6" id="KW-1185">Reference proteome</keyword>
<keyword evidence="1 3" id="KW-0547">Nucleotide-binding</keyword>
<dbReference type="GO" id="GO:0005524">
    <property type="term" value="F:ATP binding"/>
    <property type="evidence" value="ECO:0007669"/>
    <property type="project" value="UniProtKB-UniRule"/>
</dbReference>
<keyword evidence="2 3" id="KW-0067">ATP-binding</keyword>
<proteinExistence type="predicted"/>
<dbReference type="EMBL" id="QPIW01000023">
    <property type="protein sequence ID" value="RDB03769.1"/>
    <property type="molecule type" value="Genomic_DNA"/>
</dbReference>
<dbReference type="FunFam" id="1.10.510.10:FF:000571">
    <property type="entry name" value="Maternal embryonic leucine zipper kinase"/>
    <property type="match status" value="1"/>
</dbReference>
<sequence>MFDKINHRKTNKMQLGQNIKGYVLTQWLGSGGMGEVYQAQHQTSRRPAAVKVLYRADQAARFRNEAYIQASVQHPHIAALYEYAIENGTPCIIMEYVEGITLEKLIKRQGRLPEAFVWKVMEQIVLAVVYLHERHIIHRDLKPGNVKVNRESFAKLLDFGIAKSTYTPKLTQEGYIVGTSHYMAPEQFHGKVSIQSDCWSLGVLFYEMLTGHLPFDGRSETEVRLKIERGQYTSPDLLVPHLTKRSKRLIHKLLRINSTNRMTATELLQELKSPADNGFSLAEWVDTFTDFMEKIPVKRWLKTKNH</sequence>
<dbReference type="InterPro" id="IPR017441">
    <property type="entry name" value="Protein_kinase_ATP_BS"/>
</dbReference>
<dbReference type="InterPro" id="IPR011009">
    <property type="entry name" value="Kinase-like_dom_sf"/>
</dbReference>
<accession>A0A369I1Y9</accession>
<dbReference type="PROSITE" id="PS00107">
    <property type="entry name" value="PROTEIN_KINASE_ATP"/>
    <property type="match status" value="1"/>
</dbReference>
<evidence type="ECO:0000256" key="2">
    <source>
        <dbReference type="ARBA" id="ARBA00022840"/>
    </source>
</evidence>
<name>A0A369I1Y9_9BACT</name>
<keyword evidence="5" id="KW-0723">Serine/threonine-protein kinase</keyword>
<dbReference type="Gene3D" id="1.10.510.10">
    <property type="entry name" value="Transferase(Phosphotransferase) domain 1"/>
    <property type="match status" value="1"/>
</dbReference>
<dbReference type="SUPFAM" id="SSF56112">
    <property type="entry name" value="Protein kinase-like (PK-like)"/>
    <property type="match status" value="1"/>
</dbReference>
<protein>
    <submittedName>
        <fullName evidence="5">Serine/threonine protein kinase</fullName>
    </submittedName>
</protein>
<dbReference type="AlphaFoldDB" id="A0A369I1Y9"/>
<dbReference type="PROSITE" id="PS50011">
    <property type="entry name" value="PROTEIN_KINASE_DOM"/>
    <property type="match status" value="1"/>
</dbReference>
<keyword evidence="5" id="KW-0418">Kinase</keyword>
<dbReference type="GO" id="GO:0004674">
    <property type="term" value="F:protein serine/threonine kinase activity"/>
    <property type="evidence" value="ECO:0007669"/>
    <property type="project" value="UniProtKB-KW"/>
</dbReference>
<evidence type="ECO:0000256" key="1">
    <source>
        <dbReference type="ARBA" id="ARBA00022741"/>
    </source>
</evidence>
<gene>
    <name evidence="5" type="ORF">DVG78_22050</name>
</gene>
<comment type="caution">
    <text evidence="5">The sequence shown here is derived from an EMBL/GenBank/DDBJ whole genome shotgun (WGS) entry which is preliminary data.</text>
</comment>
<keyword evidence="5" id="KW-0808">Transferase</keyword>
<feature type="domain" description="Protein kinase" evidence="4">
    <location>
        <begin position="22"/>
        <end position="285"/>
    </location>
</feature>
<evidence type="ECO:0000313" key="5">
    <source>
        <dbReference type="EMBL" id="RDB03769.1"/>
    </source>
</evidence>
<organism evidence="5 6">
    <name type="scientific">Runella aurantiaca</name>
    <dbReference type="NCBI Taxonomy" id="2282308"/>
    <lineage>
        <taxon>Bacteria</taxon>
        <taxon>Pseudomonadati</taxon>
        <taxon>Bacteroidota</taxon>
        <taxon>Cytophagia</taxon>
        <taxon>Cytophagales</taxon>
        <taxon>Spirosomataceae</taxon>
        <taxon>Runella</taxon>
    </lineage>
</organism>
<dbReference type="Pfam" id="PF00069">
    <property type="entry name" value="Pkinase"/>
    <property type="match status" value="1"/>
</dbReference>
<dbReference type="CDD" id="cd14014">
    <property type="entry name" value="STKc_PknB_like"/>
    <property type="match status" value="1"/>
</dbReference>
<reference evidence="5 6" key="1">
    <citation type="submission" date="2018-07" db="EMBL/GenBank/DDBJ databases">
        <title>Genome analysis of Runella aurantiaca.</title>
        <authorList>
            <person name="Yang X."/>
        </authorList>
    </citation>
    <scope>NUCLEOTIDE SEQUENCE [LARGE SCALE GENOMIC DNA]</scope>
    <source>
        <strain evidence="5 6">YX9</strain>
    </source>
</reference>